<dbReference type="GeneID" id="25406421"/>
<dbReference type="EMBL" id="CP007493">
    <property type="protein sequence ID" value="AJB42053.1"/>
    <property type="molecule type" value="Genomic_DNA"/>
</dbReference>
<feature type="coiled-coil region" evidence="1">
    <location>
        <begin position="85"/>
        <end position="123"/>
    </location>
</feature>
<accession>A0A3G1A766</accession>
<dbReference type="Gene3D" id="1.20.120.20">
    <property type="entry name" value="Apolipoprotein"/>
    <property type="match status" value="1"/>
</dbReference>
<proteinExistence type="predicted"/>
<dbReference type="GO" id="GO:0016020">
    <property type="term" value="C:membrane"/>
    <property type="evidence" value="ECO:0007669"/>
    <property type="project" value="InterPro"/>
</dbReference>
<evidence type="ECO:0000313" key="2">
    <source>
        <dbReference type="EMBL" id="AJB42053.1"/>
    </source>
</evidence>
<keyword evidence="1" id="KW-0175">Coiled coil</keyword>
<dbReference type="GO" id="GO:0046873">
    <property type="term" value="F:metal ion transmembrane transporter activity"/>
    <property type="evidence" value="ECO:0007669"/>
    <property type="project" value="InterPro"/>
</dbReference>
<evidence type="ECO:0000256" key="1">
    <source>
        <dbReference type="SAM" id="Coils"/>
    </source>
</evidence>
<feature type="coiled-coil region" evidence="1">
    <location>
        <begin position="8"/>
        <end position="42"/>
    </location>
</feature>
<dbReference type="AlphaFoldDB" id="A0A3G1A766"/>
<dbReference type="Pfam" id="PF01544">
    <property type="entry name" value="CorA"/>
    <property type="match status" value="1"/>
</dbReference>
<organism evidence="2 3">
    <name type="scientific">Thermofilum adornatum 1505</name>
    <dbReference type="NCBI Taxonomy" id="697581"/>
    <lineage>
        <taxon>Archaea</taxon>
        <taxon>Thermoproteota</taxon>
        <taxon>Thermoprotei</taxon>
        <taxon>Thermofilales</taxon>
        <taxon>Thermofilaceae</taxon>
        <taxon>Thermofilum</taxon>
    </lineage>
</organism>
<evidence type="ECO:0008006" key="4">
    <source>
        <dbReference type="Google" id="ProtNLM"/>
    </source>
</evidence>
<dbReference type="SUPFAM" id="SSF58113">
    <property type="entry name" value="Apolipoprotein A-I"/>
    <property type="match status" value="1"/>
</dbReference>
<reference evidence="3" key="1">
    <citation type="book" date="2010" name="EXTREMOPHILES" publisher="0:0-0">
        <title>Complete genome sequences of ten hyperthermophilic archaea reveal their metabolic capabilities and possible ecological roles.</title>
        <editorList>
            <person name="?"/>
        </editorList>
        <authorList>
            <person name="Ravin N.V."/>
            <person name="Mardanov A.V."/>
            <person name="Bonch-Osmolovskaya E.A."/>
            <person name="Skryabin K.G."/>
        </authorList>
    </citation>
    <scope>NUCLEOTIDE SEQUENCE [LARGE SCALE GENOMIC DNA]</scope>
    <source>
        <strain evidence="3">1505</strain>
    </source>
</reference>
<dbReference type="InterPro" id="IPR002523">
    <property type="entry name" value="MgTranspt_CorA/ZnTranspt_ZntB"/>
</dbReference>
<feature type="coiled-coil region" evidence="1">
    <location>
        <begin position="201"/>
        <end position="232"/>
    </location>
</feature>
<dbReference type="Proteomes" id="UP000266720">
    <property type="component" value="Chromosome"/>
</dbReference>
<evidence type="ECO:0000313" key="3">
    <source>
        <dbReference type="Proteomes" id="UP000266720"/>
    </source>
</evidence>
<name>A0A3G1A766_9CREN</name>
<dbReference type="RefSeq" id="WP_052886898.1">
    <property type="nucleotide sequence ID" value="NZ_CP007493.1"/>
</dbReference>
<sequence length="241" mass="28123">MIKEETWRNALEKSLEDFKAKIQVIEQELEKIERELETRSIQEPSELFARIIALRRELKTYYSVFKREIEAVFSSAKTEARELPQEEAEELIEDLNDMVDELMETAEDLVEDLSDRLEDLKEKVKESWKTTLREMRKEITVEKSLEAPPGSLRPRTPSVVISSVRLPEADLKVIDSLVEAGIFRSRNEAIAFFVHRGIEASKDWLEKINSTLENIRKLQEEAKREIMSLLDESSEKIEANR</sequence>
<gene>
    <name evidence="2" type="ORF">TCARB_1003</name>
</gene>
<dbReference type="KEGG" id="tcb:TCARB_1003"/>
<protein>
    <recommendedName>
        <fullName evidence="4">Ribbon-helix-helix protein CopG domain-containing protein</fullName>
    </recommendedName>
</protein>